<dbReference type="InterPro" id="IPR029058">
    <property type="entry name" value="AB_hydrolase_fold"/>
</dbReference>
<feature type="compositionally biased region" description="Acidic residues" evidence="2">
    <location>
        <begin position="644"/>
        <end position="653"/>
    </location>
</feature>
<dbReference type="SUPFAM" id="SSF53474">
    <property type="entry name" value="alpha/beta-Hydrolases"/>
    <property type="match status" value="1"/>
</dbReference>
<reference evidence="4" key="1">
    <citation type="journal article" date="2021" name="New Phytol.">
        <title>Evolutionary innovations through gain and loss of genes in the ectomycorrhizal Boletales.</title>
        <authorList>
            <person name="Wu G."/>
            <person name="Miyauchi S."/>
            <person name="Morin E."/>
            <person name="Kuo A."/>
            <person name="Drula E."/>
            <person name="Varga T."/>
            <person name="Kohler A."/>
            <person name="Feng B."/>
            <person name="Cao Y."/>
            <person name="Lipzen A."/>
            <person name="Daum C."/>
            <person name="Hundley H."/>
            <person name="Pangilinan J."/>
            <person name="Johnson J."/>
            <person name="Barry K."/>
            <person name="LaButti K."/>
            <person name="Ng V."/>
            <person name="Ahrendt S."/>
            <person name="Min B."/>
            <person name="Choi I.G."/>
            <person name="Park H."/>
            <person name="Plett J.M."/>
            <person name="Magnuson J."/>
            <person name="Spatafora J.W."/>
            <person name="Nagy L.G."/>
            <person name="Henrissat B."/>
            <person name="Grigoriev I.V."/>
            <person name="Yang Z.L."/>
            <person name="Xu J."/>
            <person name="Martin F.M."/>
        </authorList>
    </citation>
    <scope>NUCLEOTIDE SEQUENCE</scope>
    <source>
        <strain evidence="4">KKN 215</strain>
    </source>
</reference>
<proteinExistence type="inferred from homology"/>
<comment type="similarity">
    <text evidence="1">Belongs to the GPI inositol-deacylase family.</text>
</comment>
<keyword evidence="1" id="KW-0653">Protein transport</keyword>
<keyword evidence="1" id="KW-0472">Membrane</keyword>
<feature type="compositionally biased region" description="Basic and acidic residues" evidence="2">
    <location>
        <begin position="654"/>
        <end position="674"/>
    </location>
</feature>
<gene>
    <name evidence="4" type="ORF">BXZ70DRAFT_943468</name>
</gene>
<feature type="compositionally biased region" description="Low complexity" evidence="2">
    <location>
        <begin position="126"/>
        <end position="142"/>
    </location>
</feature>
<dbReference type="PANTHER" id="PTHR11440">
    <property type="entry name" value="LECITHIN-CHOLESTEROL ACYLTRANSFERASE-RELATED"/>
    <property type="match status" value="1"/>
</dbReference>
<feature type="compositionally biased region" description="Polar residues" evidence="2">
    <location>
        <begin position="273"/>
        <end position="288"/>
    </location>
</feature>
<keyword evidence="1" id="KW-0256">Endoplasmic reticulum</keyword>
<keyword evidence="1" id="KW-0378">Hydrolase</keyword>
<accession>A0A8K0ULI1</accession>
<name>A0A8K0ULI1_9AGAR</name>
<dbReference type="InterPro" id="IPR012908">
    <property type="entry name" value="PGAP1-ab_dom-like"/>
</dbReference>
<dbReference type="AlphaFoldDB" id="A0A8K0ULI1"/>
<feature type="region of interest" description="Disordered" evidence="2">
    <location>
        <begin position="126"/>
        <end position="175"/>
    </location>
</feature>
<evidence type="ECO:0000313" key="4">
    <source>
        <dbReference type="EMBL" id="KAH8099385.1"/>
    </source>
</evidence>
<feature type="region of interest" description="Disordered" evidence="2">
    <location>
        <begin position="624"/>
        <end position="694"/>
    </location>
</feature>
<evidence type="ECO:0000313" key="5">
    <source>
        <dbReference type="Proteomes" id="UP000813824"/>
    </source>
</evidence>
<organism evidence="4 5">
    <name type="scientific">Cristinia sonorae</name>
    <dbReference type="NCBI Taxonomy" id="1940300"/>
    <lineage>
        <taxon>Eukaryota</taxon>
        <taxon>Fungi</taxon>
        <taxon>Dikarya</taxon>
        <taxon>Basidiomycota</taxon>
        <taxon>Agaricomycotina</taxon>
        <taxon>Agaricomycetes</taxon>
        <taxon>Agaricomycetidae</taxon>
        <taxon>Agaricales</taxon>
        <taxon>Pleurotineae</taxon>
        <taxon>Stephanosporaceae</taxon>
        <taxon>Cristinia</taxon>
    </lineage>
</organism>
<feature type="compositionally biased region" description="Low complexity" evidence="2">
    <location>
        <begin position="629"/>
        <end position="640"/>
    </location>
</feature>
<dbReference type="EMBL" id="JAEVFJ010000020">
    <property type="protein sequence ID" value="KAH8099385.1"/>
    <property type="molecule type" value="Genomic_DNA"/>
</dbReference>
<keyword evidence="5" id="KW-1185">Reference proteome</keyword>
<sequence>MQAQGDQKSTLSARLTSLFSSSESLNPKDHPPNTSSEPASRRRSLDESFSWDSTTKAARTRPPSPSRIPSMASSSFRPSHSAKAFSIAIPSGSSVGPGTGTSKARKPPHPSLPVLRWLTGQSAFATTPERPTTSTSAAATPTPSNPPSPSAYSALDDALHDNPSFFPNGKSRALDLPSRPEAARLPPAFHSARPPNYLSSLARSALPTACISPLSPTSAYRTTYADPFDDPFASSSSLENHNDDLDLLYSPTPIPLAMPPSPPAVHLSRSPPKLTTSPKRSSVDTLRSIQEKGKSIHTSAPQPAPLFPNLSGPWKGWFNSEPTTDKEMMDPFLDEQDKAPTAQAQREKIQRKYFSPQNPVVFCHGLLGFDTVKVGLSIAPVSVTHWRGIKDALEANGVEVLITRVPATSSPIDRAKVLEKRISEVYPGRSVHLIGHSMGGIDCRYLTTHLTNRTFDVLSITTISSPHRGSSFADTFLETVGKDRMPSVLSLLDLLPNGGGDGQAFEALTVENMRKFNEQTPDVPGVKYFSWGAVYDPGMIDTWKWSHSVVLEKEGPNDGLVSLKSAQWGTYLGTLEGVNHLDLVGWVNTARYKWAEIMGREIKFKPATFYLGIADHLARVVEGQETASDDSSSIATTANMSEEERSEMEEIREEGERVEMAESLGKGEESKSEECTPSPGPISGANRESEANGR</sequence>
<dbReference type="GO" id="GO:0005789">
    <property type="term" value="C:endoplasmic reticulum membrane"/>
    <property type="evidence" value="ECO:0007669"/>
    <property type="project" value="UniProtKB-SubCell"/>
</dbReference>
<feature type="region of interest" description="Disordered" evidence="2">
    <location>
        <begin position="257"/>
        <end position="305"/>
    </location>
</feature>
<dbReference type="Proteomes" id="UP000813824">
    <property type="component" value="Unassembled WGS sequence"/>
</dbReference>
<feature type="domain" description="GPI inositol-deacylase PGAP1-like alpha/beta" evidence="3">
    <location>
        <begin position="422"/>
        <end position="473"/>
    </location>
</feature>
<comment type="function">
    <text evidence="1">Involved in inositol deacylation of GPI-anchored proteins which plays important roles in the quality control and ER-associated degradation of GPI-anchored proteins.</text>
</comment>
<feature type="compositionally biased region" description="Low complexity" evidence="2">
    <location>
        <begin position="67"/>
        <end position="77"/>
    </location>
</feature>
<feature type="compositionally biased region" description="Low complexity" evidence="2">
    <location>
        <begin position="90"/>
        <end position="102"/>
    </location>
</feature>
<feature type="compositionally biased region" description="Polar residues" evidence="2">
    <location>
        <begin position="1"/>
        <end position="25"/>
    </location>
</feature>
<evidence type="ECO:0000259" key="3">
    <source>
        <dbReference type="Pfam" id="PF07819"/>
    </source>
</evidence>
<keyword evidence="1" id="KW-0813">Transport</keyword>
<dbReference type="EC" id="3.1.-.-" evidence="1"/>
<dbReference type="GO" id="GO:0016788">
    <property type="term" value="F:hydrolase activity, acting on ester bonds"/>
    <property type="evidence" value="ECO:0007669"/>
    <property type="project" value="InterPro"/>
</dbReference>
<protein>
    <recommendedName>
        <fullName evidence="1">GPI inositol-deacylase</fullName>
        <ecNumber evidence="1">3.1.-.-</ecNumber>
    </recommendedName>
</protein>
<dbReference type="Gene3D" id="3.40.50.1820">
    <property type="entry name" value="alpha/beta hydrolase"/>
    <property type="match status" value="1"/>
</dbReference>
<comment type="subcellular location">
    <subcellularLocation>
        <location evidence="1">Endoplasmic reticulum membrane</location>
    </subcellularLocation>
</comment>
<feature type="region of interest" description="Disordered" evidence="2">
    <location>
        <begin position="1"/>
        <end position="114"/>
    </location>
</feature>
<dbReference type="Pfam" id="PF07819">
    <property type="entry name" value="PGAP1"/>
    <property type="match status" value="1"/>
</dbReference>
<dbReference type="OrthoDB" id="5592486at2759"/>
<comment type="caution">
    <text evidence="4">The sequence shown here is derived from an EMBL/GenBank/DDBJ whole genome shotgun (WGS) entry which is preliminary data.</text>
</comment>
<evidence type="ECO:0000256" key="1">
    <source>
        <dbReference type="RuleBase" id="RU365011"/>
    </source>
</evidence>
<evidence type="ECO:0000256" key="2">
    <source>
        <dbReference type="SAM" id="MobiDB-lite"/>
    </source>
</evidence>
<dbReference type="GO" id="GO:0015031">
    <property type="term" value="P:protein transport"/>
    <property type="evidence" value="ECO:0007669"/>
    <property type="project" value="UniProtKB-KW"/>
</dbReference>